<sequence length="52" mass="5596">IRIPGDPGHIPHVYRVGPHYSRAQFNPIPTHSDSYFVPDAAIDAATDAGNPS</sequence>
<evidence type="ECO:0000313" key="1">
    <source>
        <dbReference type="EMBL" id="VFV31918.1"/>
    </source>
</evidence>
<protein>
    <submittedName>
        <fullName evidence="1">Uncharacterized protein</fullName>
    </submittedName>
</protein>
<feature type="non-terminal residue" evidence="1">
    <location>
        <position position="52"/>
    </location>
</feature>
<dbReference type="Proteomes" id="UP000386466">
    <property type="component" value="Unassembled WGS sequence"/>
</dbReference>
<organism evidence="1 2">
    <name type="scientific">Lynx pardinus</name>
    <name type="common">Iberian lynx</name>
    <name type="synonym">Felis pardina</name>
    <dbReference type="NCBI Taxonomy" id="191816"/>
    <lineage>
        <taxon>Eukaryota</taxon>
        <taxon>Metazoa</taxon>
        <taxon>Chordata</taxon>
        <taxon>Craniata</taxon>
        <taxon>Vertebrata</taxon>
        <taxon>Euteleostomi</taxon>
        <taxon>Mammalia</taxon>
        <taxon>Eutheria</taxon>
        <taxon>Laurasiatheria</taxon>
        <taxon>Carnivora</taxon>
        <taxon>Feliformia</taxon>
        <taxon>Felidae</taxon>
        <taxon>Felinae</taxon>
        <taxon>Lynx</taxon>
    </lineage>
</organism>
<feature type="non-terminal residue" evidence="1">
    <location>
        <position position="1"/>
    </location>
</feature>
<dbReference type="EMBL" id="CAAGRJ010016217">
    <property type="protein sequence ID" value="VFV31918.1"/>
    <property type="molecule type" value="Genomic_DNA"/>
</dbReference>
<accession>A0A485NIQ8</accession>
<gene>
    <name evidence="1" type="ORF">LYPA_23C005292</name>
</gene>
<dbReference type="AlphaFoldDB" id="A0A485NIQ8"/>
<evidence type="ECO:0000313" key="2">
    <source>
        <dbReference type="Proteomes" id="UP000386466"/>
    </source>
</evidence>
<name>A0A485NIQ8_LYNPA</name>
<keyword evidence="2" id="KW-1185">Reference proteome</keyword>
<proteinExistence type="predicted"/>
<reference evidence="1 2" key="1">
    <citation type="submission" date="2019-01" db="EMBL/GenBank/DDBJ databases">
        <authorList>
            <person name="Alioto T."/>
            <person name="Alioto T."/>
        </authorList>
    </citation>
    <scope>NUCLEOTIDE SEQUENCE [LARGE SCALE GENOMIC DNA]</scope>
</reference>